<dbReference type="CDD" id="cd08577">
    <property type="entry name" value="PI-PLCc_GDPD_SF_unchar3"/>
    <property type="match status" value="1"/>
</dbReference>
<dbReference type="InterPro" id="IPR017946">
    <property type="entry name" value="PLC-like_Pdiesterase_TIM-brl"/>
</dbReference>
<keyword evidence="2" id="KW-0732">Signal</keyword>
<gene>
    <name evidence="3" type="ORF">SAMN04488121_101646</name>
</gene>
<proteinExistence type="predicted"/>
<dbReference type="RefSeq" id="WP_089828781.1">
    <property type="nucleotide sequence ID" value="NZ_FNBN01000001.1"/>
</dbReference>
<sequence>MTAFKKMGPFSIFMLWMSMLLPQISLSQHVTVLENAYAHNDYWHKRPVFDALDNGFTYMEADIYLRKGQLVVAHFLPSLQPSRTIDKLYLDPLKSFFENDTMGLTHPPITLMIDIKSSPEKSYRSLALLLQNYKPLLSFYENGTLYKRAITVVITGRKPVWTIAHQDCRYVFIDENLIQMAKEKNPADLCPIASCQYNRIVGRKGRETISRKEKDALCRYVQIAHQNGKKVRLWASPEDAGVWKELLNCGVDLINTDNLVELKTFLLNRYQDFARTK</sequence>
<evidence type="ECO:0000256" key="2">
    <source>
        <dbReference type="SAM" id="SignalP"/>
    </source>
</evidence>
<feature type="signal peptide" evidence="2">
    <location>
        <begin position="1"/>
        <end position="27"/>
    </location>
</feature>
<protein>
    <recommendedName>
        <fullName evidence="1">Altered inheritance of mitochondria protein 6</fullName>
    </recommendedName>
</protein>
<dbReference type="InterPro" id="IPR039559">
    <property type="entry name" value="AIM6_PI-PLC-like_dom"/>
</dbReference>
<dbReference type="EMBL" id="FNBN01000001">
    <property type="protein sequence ID" value="SDF05437.1"/>
    <property type="molecule type" value="Genomic_DNA"/>
</dbReference>
<dbReference type="PANTHER" id="PTHR31571">
    <property type="entry name" value="ALTERED INHERITANCE OF MITOCHONDRIA PROTEIN 6"/>
    <property type="match status" value="1"/>
</dbReference>
<reference evidence="3 4" key="1">
    <citation type="submission" date="2016-10" db="EMBL/GenBank/DDBJ databases">
        <authorList>
            <person name="de Groot N.N."/>
        </authorList>
    </citation>
    <scope>NUCLEOTIDE SEQUENCE [LARGE SCALE GENOMIC DNA]</scope>
    <source>
        <strain evidence="3 4">DSM 527</strain>
    </source>
</reference>
<evidence type="ECO:0000256" key="1">
    <source>
        <dbReference type="ARBA" id="ARBA00014286"/>
    </source>
</evidence>
<dbReference type="AlphaFoldDB" id="A0A1G7HY14"/>
<dbReference type="OrthoDB" id="9794455at2"/>
<dbReference type="STRING" id="104663.SAMN04488121_101646"/>
<dbReference type="Proteomes" id="UP000199045">
    <property type="component" value="Unassembled WGS sequence"/>
</dbReference>
<name>A0A1G7HY14_CHIFI</name>
<evidence type="ECO:0000313" key="3">
    <source>
        <dbReference type="EMBL" id="SDF05437.1"/>
    </source>
</evidence>
<organism evidence="3 4">
    <name type="scientific">Chitinophaga filiformis</name>
    <name type="common">Myxococcus filiformis</name>
    <name type="synonym">Flexibacter filiformis</name>
    <dbReference type="NCBI Taxonomy" id="104663"/>
    <lineage>
        <taxon>Bacteria</taxon>
        <taxon>Pseudomonadati</taxon>
        <taxon>Bacteroidota</taxon>
        <taxon>Chitinophagia</taxon>
        <taxon>Chitinophagales</taxon>
        <taxon>Chitinophagaceae</taxon>
        <taxon>Chitinophaga</taxon>
    </lineage>
</organism>
<dbReference type="GO" id="GO:0006629">
    <property type="term" value="P:lipid metabolic process"/>
    <property type="evidence" value="ECO:0007669"/>
    <property type="project" value="InterPro"/>
</dbReference>
<feature type="chain" id="PRO_5011483650" description="Altered inheritance of mitochondria protein 6" evidence="2">
    <location>
        <begin position="28"/>
        <end position="277"/>
    </location>
</feature>
<dbReference type="SUPFAM" id="SSF51695">
    <property type="entry name" value="PLC-like phosphodiesterases"/>
    <property type="match status" value="1"/>
</dbReference>
<dbReference type="InterPro" id="IPR051236">
    <property type="entry name" value="HAT_RTT109-like"/>
</dbReference>
<accession>A0A1G7HY14</accession>
<evidence type="ECO:0000313" key="4">
    <source>
        <dbReference type="Proteomes" id="UP000199045"/>
    </source>
</evidence>
<dbReference type="Gene3D" id="3.20.20.190">
    <property type="entry name" value="Phosphatidylinositol (PI) phosphodiesterase"/>
    <property type="match status" value="1"/>
</dbReference>
<dbReference type="GO" id="GO:0008081">
    <property type="term" value="F:phosphoric diester hydrolase activity"/>
    <property type="evidence" value="ECO:0007669"/>
    <property type="project" value="InterPro"/>
</dbReference>
<dbReference type="PANTHER" id="PTHR31571:SF1">
    <property type="entry name" value="ALTERED INHERITANCE OF MITOCHONDRIA PROTEIN 6"/>
    <property type="match status" value="1"/>
</dbReference>